<sequence>MRPWLVQGRSSAHGPFIVKIPIMPSLSASLFGLLEDLKHSLLQLRLRVQDYGTFSIGVVLSLIVLHAARYLTSPFRKLPPGPRGYPIIGNIFQLKAGQWLKFAEWQKKYGNLIYLNVAGQPVVVINSQRAGVRLLDGRAAIYSDRPRNVVACDIMTGGLFFGFSRYGDTWRRMRKAADERFSKSSVKGFYETQMTEAVLLAHDGLVNPAQWDWHLRRAAASMTLSVLYGYPTLTSGQEHVVKAINDFSKRIATMGAHWVQIFPWLQHVPGSLAKWKRNAEAWYKQDSAMFEDLFNTVETNVAKGDDSQSVGATVIHEVEKNKLSSLERSWLAGTLYVGGADTTSSMLAWWTLAILAYPETQARAQAEIDAVVGRARLPTFADYPHLPYVRAMVKEVLRWRPVAPLAAPHQSTEDDWYEGMFIPKGTICIPNLWHMNRDPEVYGQNTEDFDPARYLDATGEIAPGESHTREEGHFSYGFGRRICVGRYMADNSLFINIAVLLWAIKIERKVDASGQLLPLDIDGFVDHGVVVRPAPFECEITPRFPEAPALLVQERELRGL</sequence>
<comment type="pathway">
    <text evidence="2">Secondary metabolite biosynthesis.</text>
</comment>
<evidence type="ECO:0000256" key="4">
    <source>
        <dbReference type="ARBA" id="ARBA00022617"/>
    </source>
</evidence>
<keyword evidence="7 9" id="KW-0408">Iron</keyword>
<dbReference type="PANTHER" id="PTHR46300:SF7">
    <property type="entry name" value="P450, PUTATIVE (EUROFUNG)-RELATED"/>
    <property type="match status" value="1"/>
</dbReference>
<gene>
    <name evidence="10" type="ORF">DFH94DRAFT_266488</name>
</gene>
<feature type="binding site" description="axial binding residue" evidence="9">
    <location>
        <position position="483"/>
    </location>
    <ligand>
        <name>heme</name>
        <dbReference type="ChEBI" id="CHEBI:30413"/>
    </ligand>
    <ligandPart>
        <name>Fe</name>
        <dbReference type="ChEBI" id="CHEBI:18248"/>
    </ligandPart>
</feature>
<evidence type="ECO:0000256" key="6">
    <source>
        <dbReference type="ARBA" id="ARBA00023002"/>
    </source>
</evidence>
<dbReference type="PRINTS" id="PR00385">
    <property type="entry name" value="P450"/>
</dbReference>
<evidence type="ECO:0000313" key="10">
    <source>
        <dbReference type="EMBL" id="KAF8485172.1"/>
    </source>
</evidence>
<dbReference type="CDD" id="cd11065">
    <property type="entry name" value="CYP64-like"/>
    <property type="match status" value="1"/>
</dbReference>
<evidence type="ECO:0000256" key="2">
    <source>
        <dbReference type="ARBA" id="ARBA00005179"/>
    </source>
</evidence>
<keyword evidence="4 9" id="KW-0349">Heme</keyword>
<organism evidence="10 11">
    <name type="scientific">Russula ochroleuca</name>
    <dbReference type="NCBI Taxonomy" id="152965"/>
    <lineage>
        <taxon>Eukaryota</taxon>
        <taxon>Fungi</taxon>
        <taxon>Dikarya</taxon>
        <taxon>Basidiomycota</taxon>
        <taxon>Agaricomycotina</taxon>
        <taxon>Agaricomycetes</taxon>
        <taxon>Russulales</taxon>
        <taxon>Russulaceae</taxon>
        <taxon>Russula</taxon>
    </lineage>
</organism>
<evidence type="ECO:0000313" key="11">
    <source>
        <dbReference type="Proteomes" id="UP000759537"/>
    </source>
</evidence>
<evidence type="ECO:0000256" key="7">
    <source>
        <dbReference type="ARBA" id="ARBA00023004"/>
    </source>
</evidence>
<dbReference type="GO" id="GO:0020037">
    <property type="term" value="F:heme binding"/>
    <property type="evidence" value="ECO:0007669"/>
    <property type="project" value="InterPro"/>
</dbReference>
<comment type="similarity">
    <text evidence="3">Belongs to the cytochrome P450 family.</text>
</comment>
<accession>A0A9P5N3B5</accession>
<dbReference type="InterPro" id="IPR050364">
    <property type="entry name" value="Cytochrome_P450_fung"/>
</dbReference>
<reference evidence="10" key="1">
    <citation type="submission" date="2019-10" db="EMBL/GenBank/DDBJ databases">
        <authorList>
            <consortium name="DOE Joint Genome Institute"/>
            <person name="Kuo A."/>
            <person name="Miyauchi S."/>
            <person name="Kiss E."/>
            <person name="Drula E."/>
            <person name="Kohler A."/>
            <person name="Sanchez-Garcia M."/>
            <person name="Andreopoulos B."/>
            <person name="Barry K.W."/>
            <person name="Bonito G."/>
            <person name="Buee M."/>
            <person name="Carver A."/>
            <person name="Chen C."/>
            <person name="Cichocki N."/>
            <person name="Clum A."/>
            <person name="Culley D."/>
            <person name="Crous P.W."/>
            <person name="Fauchery L."/>
            <person name="Girlanda M."/>
            <person name="Hayes R."/>
            <person name="Keri Z."/>
            <person name="LaButti K."/>
            <person name="Lipzen A."/>
            <person name="Lombard V."/>
            <person name="Magnuson J."/>
            <person name="Maillard F."/>
            <person name="Morin E."/>
            <person name="Murat C."/>
            <person name="Nolan M."/>
            <person name="Ohm R."/>
            <person name="Pangilinan J."/>
            <person name="Pereira M."/>
            <person name="Perotto S."/>
            <person name="Peter M."/>
            <person name="Riley R."/>
            <person name="Sitrit Y."/>
            <person name="Stielow B."/>
            <person name="Szollosi G."/>
            <person name="Zifcakova L."/>
            <person name="Stursova M."/>
            <person name="Spatafora J.W."/>
            <person name="Tedersoo L."/>
            <person name="Vaario L.-M."/>
            <person name="Yamada A."/>
            <person name="Yan M."/>
            <person name="Wang P."/>
            <person name="Xu J."/>
            <person name="Bruns T."/>
            <person name="Baldrian P."/>
            <person name="Vilgalys R."/>
            <person name="Henrissat B."/>
            <person name="Grigoriev I.V."/>
            <person name="Hibbett D."/>
            <person name="Nagy L.G."/>
            <person name="Martin F.M."/>
        </authorList>
    </citation>
    <scope>NUCLEOTIDE SEQUENCE</scope>
    <source>
        <strain evidence="10">Prilba</strain>
    </source>
</reference>
<dbReference type="PANTHER" id="PTHR46300">
    <property type="entry name" value="P450, PUTATIVE (EUROFUNG)-RELATED-RELATED"/>
    <property type="match status" value="1"/>
</dbReference>
<dbReference type="InterPro" id="IPR001128">
    <property type="entry name" value="Cyt_P450"/>
</dbReference>
<dbReference type="GO" id="GO:0004497">
    <property type="term" value="F:monooxygenase activity"/>
    <property type="evidence" value="ECO:0007669"/>
    <property type="project" value="UniProtKB-KW"/>
</dbReference>
<dbReference type="PRINTS" id="PR00463">
    <property type="entry name" value="EP450I"/>
</dbReference>
<keyword evidence="5 9" id="KW-0479">Metal-binding</keyword>
<reference evidence="10" key="2">
    <citation type="journal article" date="2020" name="Nat. Commun.">
        <title>Large-scale genome sequencing of mycorrhizal fungi provides insights into the early evolution of symbiotic traits.</title>
        <authorList>
            <person name="Miyauchi S."/>
            <person name="Kiss E."/>
            <person name="Kuo A."/>
            <person name="Drula E."/>
            <person name="Kohler A."/>
            <person name="Sanchez-Garcia M."/>
            <person name="Morin E."/>
            <person name="Andreopoulos B."/>
            <person name="Barry K.W."/>
            <person name="Bonito G."/>
            <person name="Buee M."/>
            <person name="Carver A."/>
            <person name="Chen C."/>
            <person name="Cichocki N."/>
            <person name="Clum A."/>
            <person name="Culley D."/>
            <person name="Crous P.W."/>
            <person name="Fauchery L."/>
            <person name="Girlanda M."/>
            <person name="Hayes R.D."/>
            <person name="Keri Z."/>
            <person name="LaButti K."/>
            <person name="Lipzen A."/>
            <person name="Lombard V."/>
            <person name="Magnuson J."/>
            <person name="Maillard F."/>
            <person name="Murat C."/>
            <person name="Nolan M."/>
            <person name="Ohm R.A."/>
            <person name="Pangilinan J."/>
            <person name="Pereira M.F."/>
            <person name="Perotto S."/>
            <person name="Peter M."/>
            <person name="Pfister S."/>
            <person name="Riley R."/>
            <person name="Sitrit Y."/>
            <person name="Stielow J.B."/>
            <person name="Szollosi G."/>
            <person name="Zifcakova L."/>
            <person name="Stursova M."/>
            <person name="Spatafora J.W."/>
            <person name="Tedersoo L."/>
            <person name="Vaario L.M."/>
            <person name="Yamada A."/>
            <person name="Yan M."/>
            <person name="Wang P."/>
            <person name="Xu J."/>
            <person name="Bruns T."/>
            <person name="Baldrian P."/>
            <person name="Vilgalys R."/>
            <person name="Dunand C."/>
            <person name="Henrissat B."/>
            <person name="Grigoriev I.V."/>
            <person name="Hibbett D."/>
            <person name="Nagy L.G."/>
            <person name="Martin F.M."/>
        </authorList>
    </citation>
    <scope>NUCLEOTIDE SEQUENCE</scope>
    <source>
        <strain evidence="10">Prilba</strain>
    </source>
</reference>
<dbReference type="OrthoDB" id="2789670at2759"/>
<dbReference type="GO" id="GO:0016705">
    <property type="term" value="F:oxidoreductase activity, acting on paired donors, with incorporation or reduction of molecular oxygen"/>
    <property type="evidence" value="ECO:0007669"/>
    <property type="project" value="InterPro"/>
</dbReference>
<dbReference type="InterPro" id="IPR036396">
    <property type="entry name" value="Cyt_P450_sf"/>
</dbReference>
<name>A0A9P5N3B5_9AGAM</name>
<comment type="caution">
    <text evidence="10">The sequence shown here is derived from an EMBL/GenBank/DDBJ whole genome shotgun (WGS) entry which is preliminary data.</text>
</comment>
<evidence type="ECO:0000256" key="9">
    <source>
        <dbReference type="PIRSR" id="PIRSR602401-1"/>
    </source>
</evidence>
<dbReference type="SUPFAM" id="SSF48264">
    <property type="entry name" value="Cytochrome P450"/>
    <property type="match status" value="1"/>
</dbReference>
<comment type="cofactor">
    <cofactor evidence="1 9">
        <name>heme</name>
        <dbReference type="ChEBI" id="CHEBI:30413"/>
    </cofactor>
</comment>
<evidence type="ECO:0000256" key="1">
    <source>
        <dbReference type="ARBA" id="ARBA00001971"/>
    </source>
</evidence>
<keyword evidence="8" id="KW-0503">Monooxygenase</keyword>
<evidence type="ECO:0000256" key="8">
    <source>
        <dbReference type="ARBA" id="ARBA00023033"/>
    </source>
</evidence>
<dbReference type="Gene3D" id="1.10.630.10">
    <property type="entry name" value="Cytochrome P450"/>
    <property type="match status" value="1"/>
</dbReference>
<keyword evidence="11" id="KW-1185">Reference proteome</keyword>
<dbReference type="GO" id="GO:0005506">
    <property type="term" value="F:iron ion binding"/>
    <property type="evidence" value="ECO:0007669"/>
    <property type="project" value="InterPro"/>
</dbReference>
<dbReference type="InterPro" id="IPR002401">
    <property type="entry name" value="Cyt_P450_E_grp-I"/>
</dbReference>
<dbReference type="AlphaFoldDB" id="A0A9P5N3B5"/>
<evidence type="ECO:0000256" key="5">
    <source>
        <dbReference type="ARBA" id="ARBA00022723"/>
    </source>
</evidence>
<dbReference type="EMBL" id="WHVB01000003">
    <property type="protein sequence ID" value="KAF8485172.1"/>
    <property type="molecule type" value="Genomic_DNA"/>
</dbReference>
<dbReference type="Pfam" id="PF00067">
    <property type="entry name" value="p450"/>
    <property type="match status" value="1"/>
</dbReference>
<evidence type="ECO:0000256" key="3">
    <source>
        <dbReference type="ARBA" id="ARBA00010617"/>
    </source>
</evidence>
<protein>
    <submittedName>
        <fullName evidence="10">Cytochrome P450</fullName>
    </submittedName>
</protein>
<proteinExistence type="inferred from homology"/>
<keyword evidence="6" id="KW-0560">Oxidoreductase</keyword>
<dbReference type="Proteomes" id="UP000759537">
    <property type="component" value="Unassembled WGS sequence"/>
</dbReference>